<evidence type="ECO:0000256" key="4">
    <source>
        <dbReference type="ARBA" id="ARBA00023015"/>
    </source>
</evidence>
<evidence type="ECO:0000256" key="5">
    <source>
        <dbReference type="ARBA" id="ARBA00023125"/>
    </source>
</evidence>
<evidence type="ECO:0000256" key="1">
    <source>
        <dbReference type="ARBA" id="ARBA00007957"/>
    </source>
</evidence>
<dbReference type="InterPro" id="IPR043135">
    <property type="entry name" value="Fur_C"/>
</dbReference>
<dbReference type="GO" id="GO:1900376">
    <property type="term" value="P:regulation of secondary metabolite biosynthetic process"/>
    <property type="evidence" value="ECO:0007669"/>
    <property type="project" value="TreeGrafter"/>
</dbReference>
<evidence type="ECO:0000313" key="9">
    <source>
        <dbReference type="Proteomes" id="UP000366872"/>
    </source>
</evidence>
<dbReference type="GO" id="GO:0045892">
    <property type="term" value="P:negative regulation of DNA-templated transcription"/>
    <property type="evidence" value="ECO:0007669"/>
    <property type="project" value="TreeGrafter"/>
</dbReference>
<feature type="binding site" evidence="7">
    <location>
        <position position="141"/>
    </location>
    <ligand>
        <name>Zn(2+)</name>
        <dbReference type="ChEBI" id="CHEBI:29105"/>
    </ligand>
</feature>
<dbReference type="AlphaFoldDB" id="A0A6C2UEM0"/>
<dbReference type="GO" id="GO:0008270">
    <property type="term" value="F:zinc ion binding"/>
    <property type="evidence" value="ECO:0007669"/>
    <property type="project" value="TreeGrafter"/>
</dbReference>
<keyword evidence="4" id="KW-0805">Transcription regulation</keyword>
<keyword evidence="2" id="KW-0678">Repressor</keyword>
<dbReference type="Proteomes" id="UP000366872">
    <property type="component" value="Unassembled WGS sequence"/>
</dbReference>
<dbReference type="InterPro" id="IPR036388">
    <property type="entry name" value="WH-like_DNA-bd_sf"/>
</dbReference>
<comment type="cofactor">
    <cofactor evidence="7">
        <name>Zn(2+)</name>
        <dbReference type="ChEBI" id="CHEBI:29105"/>
    </cofactor>
    <text evidence="7">Binds 1 zinc ion per subunit.</text>
</comment>
<dbReference type="CDD" id="cd07153">
    <property type="entry name" value="Fur_like"/>
    <property type="match status" value="1"/>
</dbReference>
<keyword evidence="7" id="KW-0479">Metal-binding</keyword>
<keyword evidence="3 7" id="KW-0862">Zinc</keyword>
<dbReference type="GO" id="GO:0000976">
    <property type="term" value="F:transcription cis-regulatory region binding"/>
    <property type="evidence" value="ECO:0007669"/>
    <property type="project" value="TreeGrafter"/>
</dbReference>
<dbReference type="GO" id="GO:0003700">
    <property type="term" value="F:DNA-binding transcription factor activity"/>
    <property type="evidence" value="ECO:0007669"/>
    <property type="project" value="InterPro"/>
</dbReference>
<organism evidence="8 9">
    <name type="scientific">Pontiella desulfatans</name>
    <dbReference type="NCBI Taxonomy" id="2750659"/>
    <lineage>
        <taxon>Bacteria</taxon>
        <taxon>Pseudomonadati</taxon>
        <taxon>Kiritimatiellota</taxon>
        <taxon>Kiritimatiellia</taxon>
        <taxon>Kiritimatiellales</taxon>
        <taxon>Pontiellaceae</taxon>
        <taxon>Pontiella</taxon>
    </lineage>
</organism>
<protein>
    <submittedName>
        <fullName evidence="8">Transcriptional regulator PerR</fullName>
    </submittedName>
</protein>
<dbReference type="Pfam" id="PF01475">
    <property type="entry name" value="FUR"/>
    <property type="match status" value="1"/>
</dbReference>
<feature type="binding site" evidence="7">
    <location>
        <position position="144"/>
    </location>
    <ligand>
        <name>Zn(2+)</name>
        <dbReference type="ChEBI" id="CHEBI:29105"/>
    </ligand>
</feature>
<dbReference type="PANTHER" id="PTHR33202">
    <property type="entry name" value="ZINC UPTAKE REGULATION PROTEIN"/>
    <property type="match status" value="1"/>
</dbReference>
<accession>A0A6C2UEM0</accession>
<evidence type="ECO:0000313" key="8">
    <source>
        <dbReference type="EMBL" id="VGO17814.1"/>
    </source>
</evidence>
<sequence length="152" mass="17037">MPDIDPSEVEARLGRLTEVCRENGLRMTHQRLEVFREVASTGEHPDADTIFRRVRKRLTTISHDTVYRTLASLEEMGLVSRVDPIGGRARYDANGDTHHHFICTKCGSISDIYLNDEPTLPDGIEALGSAESLHVQVRGVCHTCNPTMRNKP</sequence>
<comment type="similarity">
    <text evidence="1">Belongs to the Fur family.</text>
</comment>
<proteinExistence type="inferred from homology"/>
<dbReference type="InterPro" id="IPR036390">
    <property type="entry name" value="WH_DNA-bd_sf"/>
</dbReference>
<evidence type="ECO:0000256" key="2">
    <source>
        <dbReference type="ARBA" id="ARBA00022491"/>
    </source>
</evidence>
<keyword evidence="9" id="KW-1185">Reference proteome</keyword>
<evidence type="ECO:0000256" key="6">
    <source>
        <dbReference type="ARBA" id="ARBA00023163"/>
    </source>
</evidence>
<dbReference type="SUPFAM" id="SSF46785">
    <property type="entry name" value="Winged helix' DNA-binding domain"/>
    <property type="match status" value="1"/>
</dbReference>
<feature type="binding site" evidence="7">
    <location>
        <position position="106"/>
    </location>
    <ligand>
        <name>Zn(2+)</name>
        <dbReference type="ChEBI" id="CHEBI:29105"/>
    </ligand>
</feature>
<dbReference type="RefSeq" id="WP_136083279.1">
    <property type="nucleotide sequence ID" value="NZ_CAAHFG010000005.1"/>
</dbReference>
<dbReference type="PANTHER" id="PTHR33202:SF8">
    <property type="entry name" value="PEROXIDE-RESPONSIVE REPRESSOR PERR"/>
    <property type="match status" value="1"/>
</dbReference>
<dbReference type="EMBL" id="CAAHFG010000005">
    <property type="protein sequence ID" value="VGO17814.1"/>
    <property type="molecule type" value="Genomic_DNA"/>
</dbReference>
<keyword evidence="6" id="KW-0804">Transcription</keyword>
<reference evidence="8 9" key="1">
    <citation type="submission" date="2019-04" db="EMBL/GenBank/DDBJ databases">
        <authorList>
            <person name="Van Vliet M D."/>
        </authorList>
    </citation>
    <scope>NUCLEOTIDE SEQUENCE [LARGE SCALE GENOMIC DNA]</scope>
    <source>
        <strain evidence="8 9">F1</strain>
    </source>
</reference>
<keyword evidence="5" id="KW-0238">DNA-binding</keyword>
<name>A0A6C2UEM0_PONDE</name>
<dbReference type="Gene3D" id="1.10.10.10">
    <property type="entry name" value="Winged helix-like DNA-binding domain superfamily/Winged helix DNA-binding domain"/>
    <property type="match status" value="1"/>
</dbReference>
<dbReference type="Gene3D" id="3.30.1490.190">
    <property type="match status" value="1"/>
</dbReference>
<feature type="binding site" evidence="7">
    <location>
        <position position="103"/>
    </location>
    <ligand>
        <name>Zn(2+)</name>
        <dbReference type="ChEBI" id="CHEBI:29105"/>
    </ligand>
</feature>
<gene>
    <name evidence="8" type="primary">perR</name>
    <name evidence="8" type="ORF">PDESU_06416</name>
</gene>
<evidence type="ECO:0000256" key="7">
    <source>
        <dbReference type="PIRSR" id="PIRSR602481-1"/>
    </source>
</evidence>
<dbReference type="InterPro" id="IPR002481">
    <property type="entry name" value="FUR"/>
</dbReference>
<evidence type="ECO:0000256" key="3">
    <source>
        <dbReference type="ARBA" id="ARBA00022833"/>
    </source>
</evidence>